<evidence type="ECO:0000313" key="9">
    <source>
        <dbReference type="EMBL" id="CUS33101.1"/>
    </source>
</evidence>
<dbReference type="PANTHER" id="PTHR43507:SF1">
    <property type="entry name" value="NADH-UBIQUINONE OXIDOREDUCTASE CHAIN 4"/>
    <property type="match status" value="1"/>
</dbReference>
<feature type="transmembrane region" description="Helical" evidence="7">
    <location>
        <begin position="256"/>
        <end position="277"/>
    </location>
</feature>
<feature type="transmembrane region" description="Helical" evidence="7">
    <location>
        <begin position="116"/>
        <end position="135"/>
    </location>
</feature>
<evidence type="ECO:0000256" key="5">
    <source>
        <dbReference type="ARBA" id="ARBA00023136"/>
    </source>
</evidence>
<feature type="transmembrane region" description="Helical" evidence="7">
    <location>
        <begin position="464"/>
        <end position="482"/>
    </location>
</feature>
<evidence type="ECO:0000259" key="8">
    <source>
        <dbReference type="Pfam" id="PF00361"/>
    </source>
</evidence>
<dbReference type="GO" id="GO:0015990">
    <property type="term" value="P:electron transport coupled proton transport"/>
    <property type="evidence" value="ECO:0007669"/>
    <property type="project" value="TreeGrafter"/>
</dbReference>
<dbReference type="InterPro" id="IPR001750">
    <property type="entry name" value="ND/Mrp_TM"/>
</dbReference>
<dbReference type="GO" id="GO:0008137">
    <property type="term" value="F:NADH dehydrogenase (ubiquinone) activity"/>
    <property type="evidence" value="ECO:0007669"/>
    <property type="project" value="InterPro"/>
</dbReference>
<sequence>MLEELTAGFPILSCILFLPVVGAIVLWFMDDEDTVRSSALTIALVELALSVFVLLRFIPESAAMQFAERVQWIPALGISYHLAVDGISVLFVGLTAFLTVLVVVYSWDTIRHQVKLYMMCLLALETTTMGVFVSLDLILFFVFWELMLIPSYFMIKLWGGGAERHYAALKFVIYTLLGSVFMLVGIALLDINYHQWASLHHSDHVYSFDLLELLTVPIPISQQILIFWLMFLGFAFKAPVFPFHTWLPDALLEGPIGMAVVLAGLKLGTFGFIRFSIPLLPDASKSDTVVMIVVVLGLCAILYGAWMALVQADFRRLLAYSSVSHLGFVVVGLFALNYQGLQGSLLTMINLGFSTAGLFFIAGFLYSRQQTTQLAAFGGMAKQVPLLATFFLIIGLASIGLPGTNGFVGEFLILLGAFEAKWWVGSIAVLGVIFGAAYFLWYYERSMLGPLGSSVRSTMGDLQLREMVIAVSLSIMILWIGLYPSPFLRIMNGSVQALVDRLHHEKTVALDNDMTERR</sequence>
<dbReference type="InterPro" id="IPR010227">
    <property type="entry name" value="NADH_Q_OxRdtase_chainM/4"/>
</dbReference>
<evidence type="ECO:0000256" key="4">
    <source>
        <dbReference type="ARBA" id="ARBA00022989"/>
    </source>
</evidence>
<dbReference type="InterPro" id="IPR003918">
    <property type="entry name" value="NADH_UbQ_OxRdtase"/>
</dbReference>
<evidence type="ECO:0000256" key="3">
    <source>
        <dbReference type="ARBA" id="ARBA00022692"/>
    </source>
</evidence>
<dbReference type="GO" id="GO:0003954">
    <property type="term" value="F:NADH dehydrogenase activity"/>
    <property type="evidence" value="ECO:0007669"/>
    <property type="project" value="TreeGrafter"/>
</dbReference>
<name>A0A0S4L926_9BACT</name>
<keyword evidence="9" id="KW-0560">Oxidoreductase</keyword>
<feature type="transmembrane region" description="Helical" evidence="7">
    <location>
        <begin position="344"/>
        <end position="366"/>
    </location>
</feature>
<reference evidence="9 10" key="1">
    <citation type="submission" date="2015-10" db="EMBL/GenBank/DDBJ databases">
        <authorList>
            <person name="Gilbert D.G."/>
        </authorList>
    </citation>
    <scope>NUCLEOTIDE SEQUENCE [LARGE SCALE GENOMIC DNA]</scope>
    <source>
        <strain evidence="9">COMA1</strain>
    </source>
</reference>
<evidence type="ECO:0000256" key="1">
    <source>
        <dbReference type="ARBA" id="ARBA00004127"/>
    </source>
</evidence>
<dbReference type="GO" id="GO:0016020">
    <property type="term" value="C:membrane"/>
    <property type="evidence" value="ECO:0007669"/>
    <property type="project" value="UniProtKB-SubCell"/>
</dbReference>
<dbReference type="PANTHER" id="PTHR43507">
    <property type="entry name" value="NADH-UBIQUINONE OXIDOREDUCTASE CHAIN 4"/>
    <property type="match status" value="1"/>
</dbReference>
<dbReference type="RefSeq" id="WP_090744446.1">
    <property type="nucleotide sequence ID" value="NZ_CZQA01000001.1"/>
</dbReference>
<feature type="transmembrane region" description="Helical" evidence="7">
    <location>
        <begin position="171"/>
        <end position="193"/>
    </location>
</feature>
<feature type="domain" description="NADH:quinone oxidoreductase/Mrp antiporter transmembrane" evidence="8">
    <location>
        <begin position="134"/>
        <end position="433"/>
    </location>
</feature>
<dbReference type="NCBIfam" id="TIGR01972">
    <property type="entry name" value="NDH_I_M"/>
    <property type="match status" value="1"/>
</dbReference>
<accession>A0A0S4L926</accession>
<feature type="transmembrane region" description="Helical" evidence="7">
    <location>
        <begin position="386"/>
        <end position="402"/>
    </location>
</feature>
<evidence type="ECO:0000256" key="6">
    <source>
        <dbReference type="RuleBase" id="RU000320"/>
    </source>
</evidence>
<dbReference type="EC" id="1.6.5.11" evidence="9"/>
<feature type="transmembrane region" description="Helical" evidence="7">
    <location>
        <begin position="78"/>
        <end position="104"/>
    </location>
</feature>
<evidence type="ECO:0000256" key="7">
    <source>
        <dbReference type="SAM" id="Phobius"/>
    </source>
</evidence>
<feature type="transmembrane region" description="Helical" evidence="7">
    <location>
        <begin position="6"/>
        <end position="28"/>
    </location>
</feature>
<dbReference type="GO" id="GO:0048039">
    <property type="term" value="F:ubiquinone binding"/>
    <property type="evidence" value="ECO:0007669"/>
    <property type="project" value="TreeGrafter"/>
</dbReference>
<dbReference type="Pfam" id="PF00361">
    <property type="entry name" value="Proton_antipo_M"/>
    <property type="match status" value="1"/>
</dbReference>
<evidence type="ECO:0000313" key="10">
    <source>
        <dbReference type="Proteomes" id="UP000199032"/>
    </source>
</evidence>
<feature type="transmembrane region" description="Helical" evidence="7">
    <location>
        <begin position="213"/>
        <end position="236"/>
    </location>
</feature>
<dbReference type="GO" id="GO:0012505">
    <property type="term" value="C:endomembrane system"/>
    <property type="evidence" value="ECO:0007669"/>
    <property type="project" value="UniProtKB-SubCell"/>
</dbReference>
<organism evidence="9 10">
    <name type="scientific">Candidatus Nitrospira nitrosa</name>
    <dbReference type="NCBI Taxonomy" id="1742972"/>
    <lineage>
        <taxon>Bacteria</taxon>
        <taxon>Pseudomonadati</taxon>
        <taxon>Nitrospirota</taxon>
        <taxon>Nitrospiria</taxon>
        <taxon>Nitrospirales</taxon>
        <taxon>Nitrospiraceae</taxon>
        <taxon>Nitrospira</taxon>
    </lineage>
</organism>
<comment type="subcellular location">
    <subcellularLocation>
        <location evidence="1">Endomembrane system</location>
        <topology evidence="1">Multi-pass membrane protein</topology>
    </subcellularLocation>
    <subcellularLocation>
        <location evidence="6">Membrane</location>
        <topology evidence="6">Multi-pass membrane protein</topology>
    </subcellularLocation>
</comment>
<dbReference type="PRINTS" id="PR01437">
    <property type="entry name" value="NUOXDRDTASE4"/>
</dbReference>
<dbReference type="Proteomes" id="UP000199032">
    <property type="component" value="Unassembled WGS sequence"/>
</dbReference>
<dbReference type="GO" id="GO:0042773">
    <property type="term" value="P:ATP synthesis coupled electron transport"/>
    <property type="evidence" value="ECO:0007669"/>
    <property type="project" value="InterPro"/>
</dbReference>
<comment type="similarity">
    <text evidence="2">Belongs to the complex I subunit 4 family.</text>
</comment>
<dbReference type="STRING" id="1742972.COMA1_10972"/>
<feature type="transmembrane region" description="Helical" evidence="7">
    <location>
        <begin position="317"/>
        <end position="338"/>
    </location>
</feature>
<keyword evidence="5 7" id="KW-0472">Membrane</keyword>
<feature type="transmembrane region" description="Helical" evidence="7">
    <location>
        <begin position="289"/>
        <end position="310"/>
    </location>
</feature>
<evidence type="ECO:0000256" key="2">
    <source>
        <dbReference type="ARBA" id="ARBA00009025"/>
    </source>
</evidence>
<feature type="transmembrane region" description="Helical" evidence="7">
    <location>
        <begin position="40"/>
        <end position="58"/>
    </location>
</feature>
<dbReference type="EMBL" id="CZQA01000001">
    <property type="protein sequence ID" value="CUS33101.1"/>
    <property type="molecule type" value="Genomic_DNA"/>
</dbReference>
<keyword evidence="10" id="KW-1185">Reference proteome</keyword>
<feature type="transmembrane region" description="Helical" evidence="7">
    <location>
        <begin position="141"/>
        <end position="159"/>
    </location>
</feature>
<keyword evidence="4 7" id="KW-1133">Transmembrane helix</keyword>
<feature type="transmembrane region" description="Helical" evidence="7">
    <location>
        <begin position="422"/>
        <end position="443"/>
    </location>
</feature>
<dbReference type="OrthoDB" id="9805769at2"/>
<protein>
    <submittedName>
        <fullName evidence="9">NADH-quinone oxidoreductase, membrane subunit M</fullName>
        <ecNumber evidence="9">1.6.5.11</ecNumber>
    </submittedName>
</protein>
<gene>
    <name evidence="9" type="primary">nuoM</name>
    <name evidence="9" type="ORF">COMA1_10972</name>
</gene>
<proteinExistence type="inferred from homology"/>
<keyword evidence="3 6" id="KW-0812">Transmembrane</keyword>
<dbReference type="AlphaFoldDB" id="A0A0S4L926"/>